<evidence type="ECO:0000313" key="1">
    <source>
        <dbReference type="EMBL" id="WMV46827.1"/>
    </source>
</evidence>
<dbReference type="CDD" id="cd09272">
    <property type="entry name" value="RNase_HI_RT_Ty1"/>
    <property type="match status" value="1"/>
</dbReference>
<dbReference type="PANTHER" id="PTHR11439">
    <property type="entry name" value="GAG-POL-RELATED RETROTRANSPOSON"/>
    <property type="match status" value="1"/>
</dbReference>
<proteinExistence type="predicted"/>
<dbReference type="InterPro" id="IPR043502">
    <property type="entry name" value="DNA/RNA_pol_sf"/>
</dbReference>
<protein>
    <submittedName>
        <fullName evidence="1">Uncharacterized protein</fullName>
    </submittedName>
</protein>
<dbReference type="SUPFAM" id="SSF56672">
    <property type="entry name" value="DNA/RNA polymerases"/>
    <property type="match status" value="1"/>
</dbReference>
<name>A0AAF0UIV7_SOLVR</name>
<accession>A0AAF0UIV7</accession>
<evidence type="ECO:0000313" key="2">
    <source>
        <dbReference type="Proteomes" id="UP001234989"/>
    </source>
</evidence>
<sequence length="132" mass="14769">MKYVKREPGLGVLLSSKQSNNLSVYCDADWAACPNTRRSVSGFLVKHGETLLSWKSKKQSVISRSSAESEYRSMANAVSELVWIIALLKELGNEVEQPAIVYSDSKAALQIAANSVFHERTKHIEIDCHFIR</sequence>
<reference evidence="1" key="1">
    <citation type="submission" date="2023-08" db="EMBL/GenBank/DDBJ databases">
        <title>A de novo genome assembly of Solanum verrucosum Schlechtendal, a Mexican diploid species geographically isolated from the other diploid A-genome species in potato relatives.</title>
        <authorList>
            <person name="Hosaka K."/>
        </authorList>
    </citation>
    <scope>NUCLEOTIDE SEQUENCE</scope>
    <source>
        <tissue evidence="1">Young leaves</tissue>
    </source>
</reference>
<organism evidence="1 2">
    <name type="scientific">Solanum verrucosum</name>
    <dbReference type="NCBI Taxonomy" id="315347"/>
    <lineage>
        <taxon>Eukaryota</taxon>
        <taxon>Viridiplantae</taxon>
        <taxon>Streptophyta</taxon>
        <taxon>Embryophyta</taxon>
        <taxon>Tracheophyta</taxon>
        <taxon>Spermatophyta</taxon>
        <taxon>Magnoliopsida</taxon>
        <taxon>eudicotyledons</taxon>
        <taxon>Gunneridae</taxon>
        <taxon>Pentapetalae</taxon>
        <taxon>asterids</taxon>
        <taxon>lamiids</taxon>
        <taxon>Solanales</taxon>
        <taxon>Solanaceae</taxon>
        <taxon>Solanoideae</taxon>
        <taxon>Solaneae</taxon>
        <taxon>Solanum</taxon>
    </lineage>
</organism>
<keyword evidence="2" id="KW-1185">Reference proteome</keyword>
<dbReference type="Proteomes" id="UP001234989">
    <property type="component" value="Chromosome 9"/>
</dbReference>
<dbReference type="AlphaFoldDB" id="A0AAF0UIV7"/>
<gene>
    <name evidence="1" type="ORF">MTR67_040212</name>
</gene>
<dbReference type="PANTHER" id="PTHR11439:SF452">
    <property type="entry name" value="REVERSE TRANSCRIPTASE TY1_COPIA-TYPE DOMAIN-CONTAINING PROTEIN"/>
    <property type="match status" value="1"/>
</dbReference>
<dbReference type="EMBL" id="CP133620">
    <property type="protein sequence ID" value="WMV46827.1"/>
    <property type="molecule type" value="Genomic_DNA"/>
</dbReference>